<dbReference type="EMBL" id="AMQM01004869">
    <property type="status" value="NOT_ANNOTATED_CDS"/>
    <property type="molecule type" value="Genomic_DNA"/>
</dbReference>
<evidence type="ECO:0000313" key="3">
    <source>
        <dbReference type="Proteomes" id="UP000015101"/>
    </source>
</evidence>
<dbReference type="EnsemblMetazoa" id="HelroT174254">
    <property type="protein sequence ID" value="HelroP174254"/>
    <property type="gene ID" value="HelroG174254"/>
</dbReference>
<dbReference type="KEGG" id="hro:HELRODRAFT_174254"/>
<dbReference type="AlphaFoldDB" id="T1F7W3"/>
<dbReference type="CTD" id="20204912"/>
<protein>
    <submittedName>
        <fullName evidence="1 2">Uncharacterized protein</fullName>
    </submittedName>
</protein>
<dbReference type="Gene3D" id="2.60.40.1260">
    <property type="entry name" value="Lamin Tail domain"/>
    <property type="match status" value="1"/>
</dbReference>
<proteinExistence type="predicted"/>
<dbReference type="HOGENOM" id="CLU_919128_0_0_1"/>
<dbReference type="Proteomes" id="UP000015101">
    <property type="component" value="Unassembled WGS sequence"/>
</dbReference>
<sequence>MAEQMIQELYEIQMKASYLSQQIKNTLSNNPRPPCGMEHKQGQSCVPVSNQTVVTNYLASNQAKNSCGCANKSVQPSFAKSTLQPQSTNLFSQNQMNSYDQQYGQQQNACLAQSKFSQQRQCPQINQTPQPCSCSLQTSSCPPPCSSRSPSQFQQEPTAFRQLDTVTSIPFSQQPQDNLQSSEDSQDCRERFHSVIFELLESFETVIIFVKKVFIAMEYISGYFVVQTQKDCCLSIYKLPPCVYIAGQSYIKIWTCPYANNPNKLPSDLVFKELTRWKVGDDVLTTLYRCDGKPVSCLRGSSL</sequence>
<keyword evidence="3" id="KW-1185">Reference proteome</keyword>
<accession>T1F7W3</accession>
<dbReference type="InParanoid" id="T1F7W3"/>
<evidence type="ECO:0000313" key="2">
    <source>
        <dbReference type="EnsemblMetazoa" id="HelroP174254"/>
    </source>
</evidence>
<gene>
    <name evidence="2" type="primary">20204912</name>
    <name evidence="1" type="ORF">HELRODRAFT_174254</name>
</gene>
<dbReference type="InterPro" id="IPR036415">
    <property type="entry name" value="Lamin_tail_dom_sf"/>
</dbReference>
<reference evidence="3" key="1">
    <citation type="submission" date="2012-12" db="EMBL/GenBank/DDBJ databases">
        <authorList>
            <person name="Hellsten U."/>
            <person name="Grimwood J."/>
            <person name="Chapman J.A."/>
            <person name="Shapiro H."/>
            <person name="Aerts A."/>
            <person name="Otillar R.P."/>
            <person name="Terry A.Y."/>
            <person name="Boore J.L."/>
            <person name="Simakov O."/>
            <person name="Marletaz F."/>
            <person name="Cho S.-J."/>
            <person name="Edsinger-Gonzales E."/>
            <person name="Havlak P."/>
            <person name="Kuo D.-H."/>
            <person name="Larsson T."/>
            <person name="Lv J."/>
            <person name="Arendt D."/>
            <person name="Savage R."/>
            <person name="Osoegawa K."/>
            <person name="de Jong P."/>
            <person name="Lindberg D.R."/>
            <person name="Seaver E.C."/>
            <person name="Weisblat D.A."/>
            <person name="Putnam N.H."/>
            <person name="Grigoriev I.V."/>
            <person name="Rokhsar D.S."/>
        </authorList>
    </citation>
    <scope>NUCLEOTIDE SEQUENCE</scope>
</reference>
<dbReference type="RefSeq" id="XP_009019044.1">
    <property type="nucleotide sequence ID" value="XM_009020796.1"/>
</dbReference>
<organism evidence="2 3">
    <name type="scientific">Helobdella robusta</name>
    <name type="common">Californian leech</name>
    <dbReference type="NCBI Taxonomy" id="6412"/>
    <lineage>
        <taxon>Eukaryota</taxon>
        <taxon>Metazoa</taxon>
        <taxon>Spiralia</taxon>
        <taxon>Lophotrochozoa</taxon>
        <taxon>Annelida</taxon>
        <taxon>Clitellata</taxon>
        <taxon>Hirudinea</taxon>
        <taxon>Rhynchobdellida</taxon>
        <taxon>Glossiphoniidae</taxon>
        <taxon>Helobdella</taxon>
    </lineage>
</organism>
<evidence type="ECO:0000313" key="1">
    <source>
        <dbReference type="EMBL" id="ESO02830.1"/>
    </source>
</evidence>
<reference evidence="2" key="3">
    <citation type="submission" date="2015-06" db="UniProtKB">
        <authorList>
            <consortium name="EnsemblMetazoa"/>
        </authorList>
    </citation>
    <scope>IDENTIFICATION</scope>
</reference>
<dbReference type="EMBL" id="KB096716">
    <property type="protein sequence ID" value="ESO02830.1"/>
    <property type="molecule type" value="Genomic_DNA"/>
</dbReference>
<name>T1F7W3_HELRO</name>
<dbReference type="OrthoDB" id="102442at2759"/>
<reference evidence="1 3" key="2">
    <citation type="journal article" date="2013" name="Nature">
        <title>Insights into bilaterian evolution from three spiralian genomes.</title>
        <authorList>
            <person name="Simakov O."/>
            <person name="Marletaz F."/>
            <person name="Cho S.J."/>
            <person name="Edsinger-Gonzales E."/>
            <person name="Havlak P."/>
            <person name="Hellsten U."/>
            <person name="Kuo D.H."/>
            <person name="Larsson T."/>
            <person name="Lv J."/>
            <person name="Arendt D."/>
            <person name="Savage R."/>
            <person name="Osoegawa K."/>
            <person name="de Jong P."/>
            <person name="Grimwood J."/>
            <person name="Chapman J.A."/>
            <person name="Shapiro H."/>
            <person name="Aerts A."/>
            <person name="Otillar R.P."/>
            <person name="Terry A.Y."/>
            <person name="Boore J.L."/>
            <person name="Grigoriev I.V."/>
            <person name="Lindberg D.R."/>
            <person name="Seaver E.C."/>
            <person name="Weisblat D.A."/>
            <person name="Putnam N.H."/>
            <person name="Rokhsar D.S."/>
        </authorList>
    </citation>
    <scope>NUCLEOTIDE SEQUENCE</scope>
</reference>
<dbReference type="SUPFAM" id="SSF74853">
    <property type="entry name" value="Lamin A/C globular tail domain"/>
    <property type="match status" value="1"/>
</dbReference>
<dbReference type="GeneID" id="20204912"/>